<dbReference type="Proteomes" id="UP000467240">
    <property type="component" value="Unassembled WGS sequence"/>
</dbReference>
<keyword evidence="2" id="KW-0234">DNA repair</keyword>
<evidence type="ECO:0000313" key="6">
    <source>
        <dbReference type="EMBL" id="KAB1659683.1"/>
    </source>
</evidence>
<reference evidence="6 7" key="1">
    <citation type="submission" date="2019-09" db="EMBL/GenBank/DDBJ databases">
        <title>Phylogeny of genus Pseudoclavibacter and closely related genus.</title>
        <authorList>
            <person name="Li Y."/>
        </authorList>
    </citation>
    <scope>NUCLEOTIDE SEQUENCE [LARGE SCALE GENOMIC DNA]</scope>
    <source>
        <strain evidence="6 7">DSM 23821</strain>
    </source>
</reference>
<protein>
    <submittedName>
        <fullName evidence="6">AAA family ATPase</fullName>
    </submittedName>
</protein>
<dbReference type="GO" id="GO:0009432">
    <property type="term" value="P:SOS response"/>
    <property type="evidence" value="ECO:0007669"/>
    <property type="project" value="UniProtKB-KW"/>
</dbReference>
<evidence type="ECO:0000256" key="3">
    <source>
        <dbReference type="ARBA" id="ARBA00023236"/>
    </source>
</evidence>
<evidence type="ECO:0000256" key="2">
    <source>
        <dbReference type="ARBA" id="ARBA00023204"/>
    </source>
</evidence>
<keyword evidence="4" id="KW-0175">Coiled coil</keyword>
<name>A0A7J5BZA2_9MICO</name>
<dbReference type="PANTHER" id="PTHR32182:SF0">
    <property type="entry name" value="DNA REPLICATION AND REPAIR PROTEIN RECF"/>
    <property type="match status" value="1"/>
</dbReference>
<dbReference type="GO" id="GO:0006302">
    <property type="term" value="P:double-strand break repair"/>
    <property type="evidence" value="ECO:0007669"/>
    <property type="project" value="TreeGrafter"/>
</dbReference>
<dbReference type="Gene3D" id="3.40.50.300">
    <property type="entry name" value="P-loop containing nucleotide triphosphate hydrolases"/>
    <property type="match status" value="1"/>
</dbReference>
<sequence length="1114" mass="121228">MTVLELFEDTSGGPAHAGQWRLARIELVNWGTFSGHTTIEVAREGHLFTGTSGSGKSSILDAIAAVLTPDRWLRLNAAAQEGMARQGDRTLMSYVRGAWSKTADANADRAVTAFLRGRASWSGVLLRYENLSDDPLSLVRVFHAPGTRTDAAALKDARVLVRGEFGLMQLKGHVASGIDARRMTAALPDALVTTGGKHGRFHERVVRLFGFRGDTSLQLLHRTQSAKNLGTLDALFRGFMLDHPGTFARAENAVEQFTELDLAHSHVVDLRRQADALREVDAAITAFDAASAEAAVAAARHDAVDAYTAALTLRIARGELAPARAAFARAEAALRDADREHELANSARDSARARLHQEGGARVDLLAAQIATARAEQRGVANERARLAVELVRLGAPVPTDAAEFADLLATARAEAARELTPVPHALYDARSTARTEREETTRLIAAVRESRTNLPPRLLAVRAMLARRLGLPETALPFAAELLSVVPEHAAWRGAIERVLAPLATTLLVRDEQLATVRREADSQYLGVRFVIEAVPHTAEAARRPRDARSLVHRVVPTEGPFAGFLRMRLAAEYDYACVDDPDELASVDRGVTVTGLVKRSTRRYEKDDRSEVGDVTRWMLGGDLDDRMTALLERLGEQKAALAAATDAVERAEAERADAAERRGICARVAGFSWDHVDTSAAAAAVDAREAELARLTAASSTLRDAQDALERATDRATTSDEARGAAHGERTLAADRVQRIEQRIAELSAVAVEPIDDATSTELERRFRAEQRSLTSANVDAVARRVQAELSRERDAAGRRVQRAAEAFAGGAASFAAAWPAACADLTLEIGDRYGYRERLEGIVARGLPEKEGEFLALLRDRSRDLIAHLLGDLRDAPALVRERILPVNASLGRSPFEADDLFLEIEVKTMRTSEVEQFLADLRRIVEGNWADESLPAAEERFGVLQRVISRLGSKDRTDQDWRRRVLDTRLHVTFLARERSATGRVGRVYDSSEGLSGGQRQKLVVFCLAAALRYQLTEEEDEVPRFGTVVLDEAFANADSAFTRNAMDVFKTFGFHMVLATPLKLLQTLEPYVGAITSVSNPNRSASRIATVGFGALPDATSAPGGAAT</sequence>
<evidence type="ECO:0000256" key="1">
    <source>
        <dbReference type="ARBA" id="ARBA00022763"/>
    </source>
</evidence>
<dbReference type="PANTHER" id="PTHR32182">
    <property type="entry name" value="DNA REPLICATION AND REPAIR PROTEIN RECF"/>
    <property type="match status" value="1"/>
</dbReference>
<feature type="coiled-coil region" evidence="4">
    <location>
        <begin position="637"/>
        <end position="664"/>
    </location>
</feature>
<dbReference type="SUPFAM" id="SSF52540">
    <property type="entry name" value="P-loop containing nucleoside triphosphate hydrolases"/>
    <property type="match status" value="1"/>
</dbReference>
<comment type="caution">
    <text evidence="6">The sequence shown here is derived from an EMBL/GenBank/DDBJ whole genome shotgun (WGS) entry which is preliminary data.</text>
</comment>
<gene>
    <name evidence="6" type="ORF">F8O01_05350</name>
</gene>
<dbReference type="AlphaFoldDB" id="A0A7J5BZA2"/>
<keyword evidence="3" id="KW-0742">SOS response</keyword>
<dbReference type="EMBL" id="WBJZ01000005">
    <property type="protein sequence ID" value="KAB1659683.1"/>
    <property type="molecule type" value="Genomic_DNA"/>
</dbReference>
<keyword evidence="7" id="KW-1185">Reference proteome</keyword>
<dbReference type="Pfam" id="PF13555">
    <property type="entry name" value="AAA_29"/>
    <property type="match status" value="1"/>
</dbReference>
<evidence type="ECO:0000313" key="7">
    <source>
        <dbReference type="Proteomes" id="UP000467240"/>
    </source>
</evidence>
<feature type="compositionally biased region" description="Basic and acidic residues" evidence="5">
    <location>
        <begin position="707"/>
        <end position="733"/>
    </location>
</feature>
<organism evidence="6 7">
    <name type="scientific">Pseudoclavibacter chungangensis</name>
    <dbReference type="NCBI Taxonomy" id="587635"/>
    <lineage>
        <taxon>Bacteria</taxon>
        <taxon>Bacillati</taxon>
        <taxon>Actinomycetota</taxon>
        <taxon>Actinomycetes</taxon>
        <taxon>Micrococcales</taxon>
        <taxon>Microbacteriaceae</taxon>
        <taxon>Pseudoclavibacter</taxon>
    </lineage>
</organism>
<proteinExistence type="predicted"/>
<keyword evidence="1" id="KW-0227">DNA damage</keyword>
<dbReference type="RefSeq" id="WP_158039847.1">
    <property type="nucleotide sequence ID" value="NZ_JACCFV010000001.1"/>
</dbReference>
<dbReference type="OrthoDB" id="174137at2"/>
<evidence type="ECO:0000256" key="4">
    <source>
        <dbReference type="SAM" id="Coils"/>
    </source>
</evidence>
<accession>A0A7J5BZA2</accession>
<dbReference type="Pfam" id="PF13558">
    <property type="entry name" value="SbcC_Walker_B"/>
    <property type="match status" value="1"/>
</dbReference>
<feature type="region of interest" description="Disordered" evidence="5">
    <location>
        <begin position="706"/>
        <end position="733"/>
    </location>
</feature>
<evidence type="ECO:0000256" key="5">
    <source>
        <dbReference type="SAM" id="MobiDB-lite"/>
    </source>
</evidence>
<dbReference type="GO" id="GO:0000731">
    <property type="term" value="P:DNA synthesis involved in DNA repair"/>
    <property type="evidence" value="ECO:0007669"/>
    <property type="project" value="TreeGrafter"/>
</dbReference>
<dbReference type="InterPro" id="IPR027417">
    <property type="entry name" value="P-loop_NTPase"/>
</dbReference>